<organism evidence="1 2">
    <name type="scientific">Ananas comosus</name>
    <name type="common">Pineapple</name>
    <name type="synonym">Ananas ananas</name>
    <dbReference type="NCBI Taxonomy" id="4615"/>
    <lineage>
        <taxon>Eukaryota</taxon>
        <taxon>Viridiplantae</taxon>
        <taxon>Streptophyta</taxon>
        <taxon>Embryophyta</taxon>
        <taxon>Tracheophyta</taxon>
        <taxon>Spermatophyta</taxon>
        <taxon>Magnoliopsida</taxon>
        <taxon>Liliopsida</taxon>
        <taxon>Poales</taxon>
        <taxon>Bromeliaceae</taxon>
        <taxon>Bromelioideae</taxon>
        <taxon>Ananas</taxon>
    </lineage>
</organism>
<dbReference type="Proteomes" id="UP000092600">
    <property type="component" value="Unassembled WGS sequence"/>
</dbReference>
<evidence type="ECO:0000313" key="1">
    <source>
        <dbReference type="EMBL" id="OAY65430.1"/>
    </source>
</evidence>
<name>A0A199ULH8_ANACO</name>
<gene>
    <name evidence="1" type="ORF">ACMD2_13200</name>
</gene>
<protein>
    <submittedName>
        <fullName evidence="1">Uncharacterized protein</fullName>
    </submittedName>
</protein>
<comment type="caution">
    <text evidence="1">The sequence shown here is derived from an EMBL/GenBank/DDBJ whole genome shotgun (WGS) entry which is preliminary data.</text>
</comment>
<dbReference type="EMBL" id="LSRQ01006976">
    <property type="protein sequence ID" value="OAY65430.1"/>
    <property type="molecule type" value="Genomic_DNA"/>
</dbReference>
<sequence length="83" mass="9576">MHEYAKMMLSGETRQFDPFRIPIEKMNTQQRRRNSNNGNVLYTGYARSATNTGNPLFTQTESPLYLHGVAQVQEYSQKTTTTK</sequence>
<dbReference type="AlphaFoldDB" id="A0A199ULH8"/>
<reference evidence="1 2" key="1">
    <citation type="journal article" date="2016" name="DNA Res.">
        <title>The draft genome of MD-2 pineapple using hybrid error correction of long reads.</title>
        <authorList>
            <person name="Redwan R.M."/>
            <person name="Saidin A."/>
            <person name="Kumar S.V."/>
        </authorList>
    </citation>
    <scope>NUCLEOTIDE SEQUENCE [LARGE SCALE GENOMIC DNA]</scope>
    <source>
        <strain evidence="2">cv. MD2</strain>
        <tissue evidence="1">Leaf</tissue>
    </source>
</reference>
<accession>A0A199ULH8</accession>
<evidence type="ECO:0000313" key="2">
    <source>
        <dbReference type="Proteomes" id="UP000092600"/>
    </source>
</evidence>
<proteinExistence type="predicted"/>